<dbReference type="InterPro" id="IPR011053">
    <property type="entry name" value="Single_hybrid_motif"/>
</dbReference>
<evidence type="ECO:0000256" key="14">
    <source>
        <dbReference type="ARBA" id="ARBA00049495"/>
    </source>
</evidence>
<dbReference type="InterPro" id="IPR041265">
    <property type="entry name" value="PCC_BT"/>
</dbReference>
<keyword evidence="9" id="KW-0809">Transit peptide</keyword>
<protein>
    <recommendedName>
        <fullName evidence="3">propionyl-CoA carboxylase</fullName>
        <ecNumber evidence="3">6.4.1.3</ecNumber>
    </recommendedName>
</protein>
<keyword evidence="4" id="KW-0436">Ligase</keyword>
<dbReference type="PANTHER" id="PTHR18866:SF33">
    <property type="entry name" value="METHYLCROTONOYL-COA CARBOXYLASE SUBUNIT ALPHA, MITOCHONDRIAL-RELATED"/>
    <property type="match status" value="1"/>
</dbReference>
<dbReference type="PROSITE" id="PS50979">
    <property type="entry name" value="BC"/>
    <property type="match status" value="1"/>
</dbReference>
<evidence type="ECO:0000256" key="2">
    <source>
        <dbReference type="ARBA" id="ARBA00005060"/>
    </source>
</evidence>
<dbReference type="GO" id="GO:0004658">
    <property type="term" value="F:propionyl-CoA carboxylase activity"/>
    <property type="evidence" value="ECO:0007669"/>
    <property type="project" value="UniProtKB-EC"/>
</dbReference>
<dbReference type="InterPro" id="IPR005481">
    <property type="entry name" value="BC-like_N"/>
</dbReference>
<dbReference type="SUPFAM" id="SSF56059">
    <property type="entry name" value="Glutathione synthetase ATP-binding domain-like"/>
    <property type="match status" value="1"/>
</dbReference>
<dbReference type="PANTHER" id="PTHR18866">
    <property type="entry name" value="CARBOXYLASE:PYRUVATE/ACETYL-COA/PROPIONYL-COA CARBOXYLASE"/>
    <property type="match status" value="1"/>
</dbReference>
<dbReference type="GO" id="GO:0016042">
    <property type="term" value="P:lipid catabolic process"/>
    <property type="evidence" value="ECO:0007669"/>
    <property type="project" value="UniProtKB-KW"/>
</dbReference>
<feature type="domain" description="Lipoyl-binding" evidence="16">
    <location>
        <begin position="584"/>
        <end position="660"/>
    </location>
</feature>
<dbReference type="SMART" id="SM00878">
    <property type="entry name" value="Biotin_carb_C"/>
    <property type="match status" value="1"/>
</dbReference>
<organism evidence="19 20">
    <name type="scientific">Phenylobacterium parvum</name>
    <dbReference type="NCBI Taxonomy" id="2201350"/>
    <lineage>
        <taxon>Bacteria</taxon>
        <taxon>Pseudomonadati</taxon>
        <taxon>Pseudomonadota</taxon>
        <taxon>Alphaproteobacteria</taxon>
        <taxon>Caulobacterales</taxon>
        <taxon>Caulobacteraceae</taxon>
        <taxon>Phenylobacterium</taxon>
    </lineage>
</organism>
<keyword evidence="20" id="KW-1185">Reference proteome</keyword>
<dbReference type="InterPro" id="IPR011764">
    <property type="entry name" value="Biotin_carboxylation_dom"/>
</dbReference>
<dbReference type="SUPFAM" id="SSF51246">
    <property type="entry name" value="Rudiment single hybrid motif"/>
    <property type="match status" value="1"/>
</dbReference>
<evidence type="ECO:0000256" key="12">
    <source>
        <dbReference type="ARBA" id="ARBA00023211"/>
    </source>
</evidence>
<dbReference type="GO" id="GO:0005524">
    <property type="term" value="F:ATP binding"/>
    <property type="evidence" value="ECO:0007669"/>
    <property type="project" value="UniProtKB-UniRule"/>
</dbReference>
<dbReference type="InterPro" id="IPR005482">
    <property type="entry name" value="Biotin_COase_C"/>
</dbReference>
<evidence type="ECO:0000256" key="1">
    <source>
        <dbReference type="ARBA" id="ARBA00001953"/>
    </source>
</evidence>
<keyword evidence="6 15" id="KW-0547">Nucleotide-binding</keyword>
<dbReference type="InterPro" id="IPR001882">
    <property type="entry name" value="Biotin_BS"/>
</dbReference>
<feature type="domain" description="Biotin carboxylation" evidence="18">
    <location>
        <begin position="1"/>
        <end position="452"/>
    </location>
</feature>
<dbReference type="AlphaFoldDB" id="A0A2Z3HQV8"/>
<dbReference type="InterPro" id="IPR016185">
    <property type="entry name" value="PreATP-grasp_dom_sf"/>
</dbReference>
<keyword evidence="13" id="KW-0092">Biotin</keyword>
<evidence type="ECO:0000256" key="11">
    <source>
        <dbReference type="ARBA" id="ARBA00023098"/>
    </source>
</evidence>
<sequence>MFRKILIANRGEIAVRIIKTCRRLGIATVVVYSEADADSMAVEMADESVFIGPAPASASYLVADKIVEACRATGAEAVHPGFGFLSENAGFAKRLADEGIVFIGPNPHAIEAMGDKIESKKFAARANVSVVPGHVGEIDDTAHAIRISEDIGYPVMIKASAGGGGKGIRVAWNRQDVEEGFPAVRAEAKASFGDDRIFIEKFIESPRHIEIQVLGDKHGNVIHLFERECSIQRRNQKVIEEAPSPLLDEATRAAMGAQAVALAKAVNYDSAGTVEFVAGQDRSFYFLEMNTRLQVEHPVTELITGVDLVEQMIRSAAGEPLAFSQADLAINGWAMESRIYAEDPYRGFLPSIGRLVRYSPPEEGESADGTLVRNDAGVREGDEISMYYDPMISKLSTWGPDRIAAIDAMGEALENFHIEGLGQNIPFLAAVMDQDRFRSGRISTAYIKDEFPDGFQGTVPDAFQKDLMTAVACAMHRVVAGRAAGGRLRDDWIVIGAGEHRPVLVETADGGLKIDLLEEGRALSLSGIDWRPGLPVFRAVLDGRAFACAVQPAAEGYVIRHRAATSRILVLSPRSAQLHDMLPPKKAADTAKLVISPMPGLVVTLDVEAGQSVRSGEQVAIIEAMKMQNIIRAERDGVVKAVLVAAGASVAADEVLIEFG</sequence>
<dbReference type="InterPro" id="IPR011054">
    <property type="entry name" value="Rudment_hybrid_motif"/>
</dbReference>
<dbReference type="CDD" id="cd06850">
    <property type="entry name" value="biotinyl_domain"/>
    <property type="match status" value="1"/>
</dbReference>
<dbReference type="EC" id="6.4.1.3" evidence="3"/>
<dbReference type="PROSITE" id="PS00866">
    <property type="entry name" value="CPSASE_1"/>
    <property type="match status" value="1"/>
</dbReference>
<dbReference type="FunFam" id="3.40.50.20:FF:000010">
    <property type="entry name" value="Propionyl-CoA carboxylase subunit alpha"/>
    <property type="match status" value="1"/>
</dbReference>
<dbReference type="SUPFAM" id="SSF51230">
    <property type="entry name" value="Single hybrid motif"/>
    <property type="match status" value="1"/>
</dbReference>
<dbReference type="GO" id="GO:0046872">
    <property type="term" value="F:metal ion binding"/>
    <property type="evidence" value="ECO:0007669"/>
    <property type="project" value="UniProtKB-KW"/>
</dbReference>
<dbReference type="Pfam" id="PF02785">
    <property type="entry name" value="Biotin_carb_C"/>
    <property type="match status" value="1"/>
</dbReference>
<evidence type="ECO:0000256" key="5">
    <source>
        <dbReference type="ARBA" id="ARBA00022723"/>
    </source>
</evidence>
<dbReference type="UniPathway" id="UPA00945">
    <property type="reaction ID" value="UER00908"/>
</dbReference>
<dbReference type="FunFam" id="3.30.470.20:FF:000028">
    <property type="entry name" value="Methylcrotonoyl-CoA carboxylase subunit alpha, mitochondrial"/>
    <property type="match status" value="1"/>
</dbReference>
<dbReference type="PROSITE" id="PS00188">
    <property type="entry name" value="BIOTIN"/>
    <property type="match status" value="1"/>
</dbReference>
<comment type="catalytic activity">
    <reaction evidence="14">
        <text>propanoyl-CoA + hydrogencarbonate + ATP = (S)-methylmalonyl-CoA + ADP + phosphate + H(+)</text>
        <dbReference type="Rhea" id="RHEA:23720"/>
        <dbReference type="ChEBI" id="CHEBI:15378"/>
        <dbReference type="ChEBI" id="CHEBI:17544"/>
        <dbReference type="ChEBI" id="CHEBI:30616"/>
        <dbReference type="ChEBI" id="CHEBI:43474"/>
        <dbReference type="ChEBI" id="CHEBI:57327"/>
        <dbReference type="ChEBI" id="CHEBI:57392"/>
        <dbReference type="ChEBI" id="CHEBI:456216"/>
        <dbReference type="EC" id="6.4.1.3"/>
    </reaction>
    <physiologicalReaction direction="left-to-right" evidence="14">
        <dbReference type="Rhea" id="RHEA:23721"/>
    </physiologicalReaction>
</comment>
<dbReference type="Gene3D" id="3.30.470.20">
    <property type="entry name" value="ATP-grasp fold, B domain"/>
    <property type="match status" value="1"/>
</dbReference>
<evidence type="ECO:0000259" key="18">
    <source>
        <dbReference type="PROSITE" id="PS50979"/>
    </source>
</evidence>
<name>A0A2Z3HQV8_9CAUL</name>
<evidence type="ECO:0000259" key="17">
    <source>
        <dbReference type="PROSITE" id="PS50975"/>
    </source>
</evidence>
<comment type="pathway">
    <text evidence="2">Metabolic intermediate metabolism; propanoyl-CoA degradation; succinyl-CoA from propanoyl-CoA: step 1/3.</text>
</comment>
<dbReference type="RefSeq" id="WP_110451309.1">
    <property type="nucleotide sequence ID" value="NZ_CP029479.1"/>
</dbReference>
<dbReference type="InterPro" id="IPR005479">
    <property type="entry name" value="CPAse_ATP-bd"/>
</dbReference>
<evidence type="ECO:0000313" key="19">
    <source>
        <dbReference type="EMBL" id="AWM78743.1"/>
    </source>
</evidence>
<evidence type="ECO:0000256" key="15">
    <source>
        <dbReference type="PROSITE-ProRule" id="PRU00409"/>
    </source>
</evidence>
<gene>
    <name evidence="19" type="ORF">HYN04_05620</name>
</gene>
<keyword evidence="10" id="KW-0442">Lipid degradation</keyword>
<keyword evidence="8" id="KW-0460">Magnesium</keyword>
<keyword evidence="11" id="KW-0443">Lipid metabolism</keyword>
<dbReference type="SUPFAM" id="SSF52440">
    <property type="entry name" value="PreATP-grasp domain"/>
    <property type="match status" value="1"/>
</dbReference>
<dbReference type="PROSITE" id="PS50975">
    <property type="entry name" value="ATP_GRASP"/>
    <property type="match status" value="1"/>
</dbReference>
<dbReference type="Proteomes" id="UP000247763">
    <property type="component" value="Chromosome"/>
</dbReference>
<dbReference type="Gene3D" id="2.40.50.100">
    <property type="match status" value="1"/>
</dbReference>
<accession>A0A2Z3HQV8</accession>
<dbReference type="OrthoDB" id="9763189at2"/>
<proteinExistence type="predicted"/>
<dbReference type="FunFam" id="2.40.50.100:FF:000003">
    <property type="entry name" value="Acetyl-CoA carboxylase biotin carboxyl carrier protein"/>
    <property type="match status" value="1"/>
</dbReference>
<keyword evidence="5" id="KW-0479">Metal-binding</keyword>
<dbReference type="Pfam" id="PF18140">
    <property type="entry name" value="PCC_BT"/>
    <property type="match status" value="1"/>
</dbReference>
<comment type="cofactor">
    <cofactor evidence="1">
        <name>biotin</name>
        <dbReference type="ChEBI" id="CHEBI:57586"/>
    </cofactor>
</comment>
<evidence type="ECO:0000256" key="8">
    <source>
        <dbReference type="ARBA" id="ARBA00022842"/>
    </source>
</evidence>
<keyword evidence="12" id="KW-0464">Manganese</keyword>
<evidence type="ECO:0000256" key="6">
    <source>
        <dbReference type="ARBA" id="ARBA00022741"/>
    </source>
</evidence>
<evidence type="ECO:0000256" key="7">
    <source>
        <dbReference type="ARBA" id="ARBA00022840"/>
    </source>
</evidence>
<dbReference type="InterPro" id="IPR011761">
    <property type="entry name" value="ATP-grasp"/>
</dbReference>
<evidence type="ECO:0000256" key="10">
    <source>
        <dbReference type="ARBA" id="ARBA00022963"/>
    </source>
</evidence>
<dbReference type="Pfam" id="PF00289">
    <property type="entry name" value="Biotin_carb_N"/>
    <property type="match status" value="1"/>
</dbReference>
<evidence type="ECO:0000256" key="13">
    <source>
        <dbReference type="ARBA" id="ARBA00023267"/>
    </source>
</evidence>
<dbReference type="InterPro" id="IPR000089">
    <property type="entry name" value="Biotin_lipoyl"/>
</dbReference>
<dbReference type="Pfam" id="PF02786">
    <property type="entry name" value="CPSase_L_D2"/>
    <property type="match status" value="1"/>
</dbReference>
<dbReference type="EMBL" id="CP029479">
    <property type="protein sequence ID" value="AWM78743.1"/>
    <property type="molecule type" value="Genomic_DNA"/>
</dbReference>
<reference evidence="20" key="1">
    <citation type="submission" date="2018-05" db="EMBL/GenBank/DDBJ databases">
        <title>Genome sequencing of Phenylobacterium sp. HYN0004.</title>
        <authorList>
            <person name="Yi H."/>
            <person name="Baek C."/>
        </authorList>
    </citation>
    <scope>NUCLEOTIDE SEQUENCE [LARGE SCALE GENOMIC DNA]</scope>
    <source>
        <strain evidence="20">HYN0004</strain>
    </source>
</reference>
<dbReference type="KEGG" id="phb:HYN04_05620"/>
<dbReference type="Gene3D" id="3.30.700.30">
    <property type="match status" value="1"/>
</dbReference>
<evidence type="ECO:0000256" key="3">
    <source>
        <dbReference type="ARBA" id="ARBA00013050"/>
    </source>
</evidence>
<keyword evidence="7 15" id="KW-0067">ATP-binding</keyword>
<dbReference type="PROSITE" id="PS50968">
    <property type="entry name" value="BIOTINYL_LIPOYL"/>
    <property type="match status" value="1"/>
</dbReference>
<evidence type="ECO:0000256" key="9">
    <source>
        <dbReference type="ARBA" id="ARBA00022946"/>
    </source>
</evidence>
<dbReference type="FunFam" id="3.30.1490.20:FF:000003">
    <property type="entry name" value="acetyl-CoA carboxylase isoform X1"/>
    <property type="match status" value="1"/>
</dbReference>
<evidence type="ECO:0000256" key="4">
    <source>
        <dbReference type="ARBA" id="ARBA00022598"/>
    </source>
</evidence>
<dbReference type="NCBIfam" id="NF006367">
    <property type="entry name" value="PRK08591.1"/>
    <property type="match status" value="1"/>
</dbReference>
<dbReference type="PROSITE" id="PS00867">
    <property type="entry name" value="CPSASE_2"/>
    <property type="match status" value="1"/>
</dbReference>
<dbReference type="InterPro" id="IPR050856">
    <property type="entry name" value="Biotin_carboxylase_complex"/>
</dbReference>
<evidence type="ECO:0000259" key="16">
    <source>
        <dbReference type="PROSITE" id="PS50968"/>
    </source>
</evidence>
<dbReference type="Pfam" id="PF00364">
    <property type="entry name" value="Biotin_lipoyl"/>
    <property type="match status" value="1"/>
</dbReference>
<evidence type="ECO:0000313" key="20">
    <source>
        <dbReference type="Proteomes" id="UP000247763"/>
    </source>
</evidence>
<feature type="domain" description="ATP-grasp" evidence="17">
    <location>
        <begin position="120"/>
        <end position="317"/>
    </location>
</feature>